<evidence type="ECO:0000313" key="2">
    <source>
        <dbReference type="Proteomes" id="UP000265618"/>
    </source>
</evidence>
<reference evidence="1 2" key="1">
    <citation type="journal article" date="2018" name="PLoS ONE">
        <title>The draft genome of Kipferlia bialata reveals reductive genome evolution in fornicate parasites.</title>
        <authorList>
            <person name="Tanifuji G."/>
            <person name="Takabayashi S."/>
            <person name="Kume K."/>
            <person name="Takagi M."/>
            <person name="Nakayama T."/>
            <person name="Kamikawa R."/>
            <person name="Inagaki Y."/>
            <person name="Hashimoto T."/>
        </authorList>
    </citation>
    <scope>NUCLEOTIDE SEQUENCE [LARGE SCALE GENOMIC DNA]</scope>
    <source>
        <strain evidence="1">NY0173</strain>
    </source>
</reference>
<feature type="non-terminal residue" evidence="1">
    <location>
        <position position="305"/>
    </location>
</feature>
<evidence type="ECO:0000313" key="1">
    <source>
        <dbReference type="EMBL" id="GIQ89834.1"/>
    </source>
</evidence>
<organism evidence="1 2">
    <name type="scientific">Kipferlia bialata</name>
    <dbReference type="NCBI Taxonomy" id="797122"/>
    <lineage>
        <taxon>Eukaryota</taxon>
        <taxon>Metamonada</taxon>
        <taxon>Carpediemonas-like organisms</taxon>
        <taxon>Kipferlia</taxon>
    </lineage>
</organism>
<dbReference type="EMBL" id="BDIP01005483">
    <property type="protein sequence ID" value="GIQ89834.1"/>
    <property type="molecule type" value="Genomic_DNA"/>
</dbReference>
<dbReference type="Proteomes" id="UP000265618">
    <property type="component" value="Unassembled WGS sequence"/>
</dbReference>
<keyword evidence="2" id="KW-1185">Reference proteome</keyword>
<sequence length="305" mass="30505">SVSLTLSTWGNDAPSTTIQGGAGTDNGGDLILLSGSGTVTNGHLFLDTAVSPYVVSDTDADIVIGMNADSVAIGNTSVGSTALTIDADVTVSDGSTLTYLASSIELTSEDDFTFTRPTFPFSDMSTPSGTYASDVTAPSTTITGSHYESWHKSGTHDGVSYGGALVLNAGDGDAGGDVYISGGVSIRDDSMGTPSADMISGSVVLGNTLGDDGTMSGTGAVENTLYVKMQADTLVNNAYTLYATTVSGIDNTMTAGAEDLTIDGGVYTDPSNSAVTAGAVNIGTTSGAVTLSHSTGTTSVEGDLE</sequence>
<name>A0A9K3GN05_9EUKA</name>
<proteinExistence type="predicted"/>
<accession>A0A9K3GN05</accession>
<gene>
    <name evidence="1" type="ORF">KIPB_012421</name>
</gene>
<protein>
    <submittedName>
        <fullName evidence="1">Uncharacterized protein</fullName>
    </submittedName>
</protein>
<comment type="caution">
    <text evidence="1">The sequence shown here is derived from an EMBL/GenBank/DDBJ whole genome shotgun (WGS) entry which is preliminary data.</text>
</comment>
<dbReference type="AlphaFoldDB" id="A0A9K3GN05"/>
<feature type="non-terminal residue" evidence="1">
    <location>
        <position position="1"/>
    </location>
</feature>